<comment type="caution">
    <text evidence="1">The sequence shown here is derived from an EMBL/GenBank/DDBJ whole genome shotgun (WGS) entry which is preliminary data.</text>
</comment>
<accession>A0A117KLC5</accession>
<proteinExistence type="predicted"/>
<dbReference type="Proteomes" id="UP000054307">
    <property type="component" value="Unassembled WGS sequence"/>
</dbReference>
<evidence type="ECO:0000313" key="2">
    <source>
        <dbReference type="EMBL" id="KUK05549.1"/>
    </source>
</evidence>
<protein>
    <submittedName>
        <fullName evidence="1">Uncharacterized protein</fullName>
    </submittedName>
</protein>
<dbReference type="PATRIC" id="fig|2234.6.peg.2009"/>
<organism evidence="1 4">
    <name type="scientific">Archaeoglobus fulgidus</name>
    <dbReference type="NCBI Taxonomy" id="2234"/>
    <lineage>
        <taxon>Archaea</taxon>
        <taxon>Methanobacteriati</taxon>
        <taxon>Methanobacteriota</taxon>
        <taxon>Archaeoglobi</taxon>
        <taxon>Archaeoglobales</taxon>
        <taxon>Archaeoglobaceae</taxon>
        <taxon>Archaeoglobus</taxon>
    </lineage>
</organism>
<dbReference type="EMBL" id="LGEQ01000078">
    <property type="protein sequence ID" value="KUJ92488.1"/>
    <property type="molecule type" value="Genomic_DNA"/>
</dbReference>
<reference evidence="3 4" key="2">
    <citation type="journal article" date="2015" name="MBio">
        <title>Genome-Resolved Metagenomic Analysis Reveals Roles for Candidate Phyla and Other Microbial Community Members in Biogeochemical Transformations in Oil Reservoirs.</title>
        <authorList>
            <person name="Hu P."/>
            <person name="Tom L."/>
            <person name="Singh A."/>
            <person name="Thomas B.C."/>
            <person name="Baker B.J."/>
            <person name="Piceno Y.M."/>
            <person name="Andersen G.L."/>
            <person name="Banfield J.F."/>
        </authorList>
    </citation>
    <scope>NUCLEOTIDE SEQUENCE [LARGE SCALE GENOMIC DNA]</scope>
</reference>
<evidence type="ECO:0000313" key="4">
    <source>
        <dbReference type="Proteomes" id="UP000054307"/>
    </source>
</evidence>
<name>A0A117KLC5_ARCFL</name>
<feature type="non-terminal residue" evidence="1">
    <location>
        <position position="1"/>
    </location>
</feature>
<evidence type="ECO:0000313" key="3">
    <source>
        <dbReference type="Proteomes" id="UP000054015"/>
    </source>
</evidence>
<dbReference type="AlphaFoldDB" id="A0A117KLC5"/>
<sequence>LTHFTNGITPASFALALVARSDRFMSYIPVSHIILPACVDVAAWR</sequence>
<dbReference type="EMBL" id="LGEX01000103">
    <property type="protein sequence ID" value="KUK05549.1"/>
    <property type="molecule type" value="Genomic_DNA"/>
</dbReference>
<gene>
    <name evidence="1" type="ORF">XD40_2326</name>
    <name evidence="2" type="ORF">XD48_2207</name>
</gene>
<reference evidence="1" key="1">
    <citation type="journal article" date="2015" name="MBio">
        <title>Genome-resolved metagenomic analysis reveals roles for candidate phyla and other microbial community members in biogeochemical transformations in oil reservoirs.</title>
        <authorList>
            <person name="Hu P."/>
            <person name="Tom L."/>
            <person name="Singh A."/>
            <person name="Thomas B.C."/>
            <person name="Baker B.J."/>
            <person name="Piceno Y.M."/>
            <person name="Andersen G.L."/>
            <person name="Banfield J.F."/>
        </authorList>
    </citation>
    <scope>NUCLEOTIDE SEQUENCE [LARGE SCALE GENOMIC DNA]</scope>
    <source>
        <strain evidence="2">49_2300</strain>
        <strain evidence="1">49_95</strain>
    </source>
</reference>
<evidence type="ECO:0000313" key="1">
    <source>
        <dbReference type="EMBL" id="KUJ92488.1"/>
    </source>
</evidence>
<dbReference type="Proteomes" id="UP000054015">
    <property type="component" value="Unassembled WGS sequence"/>
</dbReference>